<keyword evidence="4" id="KW-0408">Iron</keyword>
<evidence type="ECO:0000256" key="6">
    <source>
        <dbReference type="SAM" id="Phobius"/>
    </source>
</evidence>
<keyword evidence="6" id="KW-0472">Membrane</keyword>
<evidence type="ECO:0000256" key="2">
    <source>
        <dbReference type="ARBA" id="ARBA00022691"/>
    </source>
</evidence>
<comment type="cofactor">
    <cofactor evidence="1">
        <name>[4Fe-4S] cluster</name>
        <dbReference type="ChEBI" id="CHEBI:49883"/>
    </cofactor>
</comment>
<dbReference type="InterPro" id="IPR050377">
    <property type="entry name" value="Radical_SAM_PqqE_MftC-like"/>
</dbReference>
<evidence type="ECO:0000256" key="3">
    <source>
        <dbReference type="ARBA" id="ARBA00022723"/>
    </source>
</evidence>
<dbReference type="GO" id="GO:0046872">
    <property type="term" value="F:metal ion binding"/>
    <property type="evidence" value="ECO:0007669"/>
    <property type="project" value="UniProtKB-KW"/>
</dbReference>
<evidence type="ECO:0000313" key="9">
    <source>
        <dbReference type="Proteomes" id="UP000036847"/>
    </source>
</evidence>
<dbReference type="AlphaFoldDB" id="A0AAE6EW11"/>
<evidence type="ECO:0000256" key="1">
    <source>
        <dbReference type="ARBA" id="ARBA00001966"/>
    </source>
</evidence>
<dbReference type="PANTHER" id="PTHR11228:SF7">
    <property type="entry name" value="PQQA PEPTIDE CYCLASE"/>
    <property type="match status" value="1"/>
</dbReference>
<dbReference type="Gene3D" id="3.20.20.70">
    <property type="entry name" value="Aldolase class I"/>
    <property type="match status" value="1"/>
</dbReference>
<keyword evidence="2" id="KW-0949">S-adenosyl-L-methionine</keyword>
<dbReference type="CDD" id="cd01335">
    <property type="entry name" value="Radical_SAM"/>
    <property type="match status" value="1"/>
</dbReference>
<evidence type="ECO:0000259" key="7">
    <source>
        <dbReference type="PROSITE" id="PS51462"/>
    </source>
</evidence>
<feature type="domain" description="Nudix hydrolase" evidence="7">
    <location>
        <begin position="512"/>
        <end position="643"/>
    </location>
</feature>
<evidence type="ECO:0000256" key="5">
    <source>
        <dbReference type="ARBA" id="ARBA00023014"/>
    </source>
</evidence>
<dbReference type="SUPFAM" id="SSF102114">
    <property type="entry name" value="Radical SAM enzymes"/>
    <property type="match status" value="1"/>
</dbReference>
<accession>A0AAE6EW11</accession>
<dbReference type="InterPro" id="IPR000086">
    <property type="entry name" value="NUDIX_hydrolase_dom"/>
</dbReference>
<dbReference type="InterPro" id="IPR007197">
    <property type="entry name" value="rSAM"/>
</dbReference>
<dbReference type="InterPro" id="IPR013785">
    <property type="entry name" value="Aldolase_TIM"/>
</dbReference>
<dbReference type="Proteomes" id="UP000036847">
    <property type="component" value="Chromosome"/>
</dbReference>
<organism evidence="8 9">
    <name type="scientific">Bacteroides fragilis</name>
    <dbReference type="NCBI Taxonomy" id="817"/>
    <lineage>
        <taxon>Bacteria</taxon>
        <taxon>Pseudomonadati</taxon>
        <taxon>Bacteroidota</taxon>
        <taxon>Bacteroidia</taxon>
        <taxon>Bacteroidales</taxon>
        <taxon>Bacteroidaceae</taxon>
        <taxon>Bacteroides</taxon>
    </lineage>
</organism>
<protein>
    <submittedName>
        <fullName evidence="8">Radical SAM protein</fullName>
    </submittedName>
</protein>
<dbReference type="GO" id="GO:0051536">
    <property type="term" value="F:iron-sulfur cluster binding"/>
    <property type="evidence" value="ECO:0007669"/>
    <property type="project" value="UniProtKB-KW"/>
</dbReference>
<dbReference type="SFLD" id="SFLDS00029">
    <property type="entry name" value="Radical_SAM"/>
    <property type="match status" value="1"/>
</dbReference>
<name>A0AAE6EW11_BACFG</name>
<feature type="transmembrane region" description="Helical" evidence="6">
    <location>
        <begin position="5"/>
        <end position="22"/>
    </location>
</feature>
<dbReference type="InterPro" id="IPR015797">
    <property type="entry name" value="NUDIX_hydrolase-like_dom_sf"/>
</dbReference>
<dbReference type="SUPFAM" id="SSF55811">
    <property type="entry name" value="Nudix"/>
    <property type="match status" value="1"/>
</dbReference>
<dbReference type="EMBL" id="CP036546">
    <property type="protein sequence ID" value="QCQ47037.1"/>
    <property type="molecule type" value="Genomic_DNA"/>
</dbReference>
<proteinExistence type="predicted"/>
<sequence>MKLILDWIPVIFSIGNLLYAIANDCGSIYILTGIFIFIICSAYYTIFRLHILHPKGVFAVSAIIIDENNKMLLIKNNNGLHMQPGSYYRTNKPMLNMSLETPFKKMIETIRKETGLEDIDIELIDLSYSGNNREYLLKDLLKTDEEKKFFREYLNHNITPPPFFMIQEFGDNKTSKEKYHISMYYAFKLKNLQKNPKLIFKDIDEFENLSVYKDLKYVYNKLIMLYKKTNYPTSNIRLCRFNDKTKTVCWRMTHHCSTHCRHCFIDIEVDTNPININVDYDKIYNNISKYQVEKMVLSGGEPFLISNLFDIVEKINESPVMKFSICTNGIYYHNQIALIDKINQFSKFDKFVVSLEGYKNDNYCKTKHIEKNNNAFDKVVEFLSKCQSLNIRFNINVIGDSYFLSNTKKFIDFWRDKKIEDITISYPIRTRNNSKTDLLKTYQKIINGDFGDVSFIKNIELIIPICEDTICPSRQNIFSIDSSGDFHKNCIDFNDKNSTSLLINREDYKHLVEVHVAGLCIKQENEIISILIARRSPDRDLFPDKYEGCGGQLRPGELFNDGVKRHFKIEMGLDVEVINKIHRFYYISPNKQSPIQGVFFLCMYKSGEPKSINHTEVKWVTLDELKSMSESVFIKDVKNEMIALVNQYVQSTKK</sequence>
<dbReference type="Pfam" id="PF04055">
    <property type="entry name" value="Radical_SAM"/>
    <property type="match status" value="1"/>
</dbReference>
<keyword evidence="6" id="KW-1133">Transmembrane helix</keyword>
<dbReference type="InterPro" id="IPR058240">
    <property type="entry name" value="rSAM_sf"/>
</dbReference>
<reference evidence="8 9" key="1">
    <citation type="submission" date="2019-03" db="EMBL/GenBank/DDBJ databases">
        <title>Complete genome assembly of MDR B. fragilis.</title>
        <authorList>
            <person name="Sydenham T.V."/>
            <person name="Hasman H."/>
            <person name="Justesen U.S."/>
        </authorList>
    </citation>
    <scope>NUCLEOTIDE SEQUENCE [LARGE SCALE GENOMIC DNA]</scope>
    <source>
        <strain evidence="8 9">DCMSKEJBY0001B</strain>
    </source>
</reference>
<dbReference type="PROSITE" id="PS51462">
    <property type="entry name" value="NUDIX"/>
    <property type="match status" value="1"/>
</dbReference>
<keyword evidence="3" id="KW-0479">Metal-binding</keyword>
<dbReference type="RefSeq" id="WP_033572499.1">
    <property type="nucleotide sequence ID" value="NZ_CP036546.1"/>
</dbReference>
<dbReference type="PANTHER" id="PTHR11228">
    <property type="entry name" value="RADICAL SAM DOMAIN PROTEIN"/>
    <property type="match status" value="1"/>
</dbReference>
<keyword evidence="6" id="KW-0812">Transmembrane</keyword>
<dbReference type="Pfam" id="PF00293">
    <property type="entry name" value="NUDIX"/>
    <property type="match status" value="1"/>
</dbReference>
<keyword evidence="5" id="KW-0411">Iron-sulfur</keyword>
<evidence type="ECO:0000256" key="4">
    <source>
        <dbReference type="ARBA" id="ARBA00023004"/>
    </source>
</evidence>
<dbReference type="SFLD" id="SFLDG01067">
    <property type="entry name" value="SPASM/twitch_domain_containing"/>
    <property type="match status" value="1"/>
</dbReference>
<evidence type="ECO:0000313" key="8">
    <source>
        <dbReference type="EMBL" id="QCQ47037.1"/>
    </source>
</evidence>
<dbReference type="GO" id="GO:0003824">
    <property type="term" value="F:catalytic activity"/>
    <property type="evidence" value="ECO:0007669"/>
    <property type="project" value="InterPro"/>
</dbReference>
<gene>
    <name evidence="8" type="ORF">EC80_020485</name>
</gene>
<dbReference type="Gene3D" id="3.90.79.10">
    <property type="entry name" value="Nucleoside Triphosphate Pyrophosphohydrolase"/>
    <property type="match status" value="1"/>
</dbReference>
<feature type="transmembrane region" description="Helical" evidence="6">
    <location>
        <begin position="28"/>
        <end position="46"/>
    </location>
</feature>